<evidence type="ECO:0000256" key="10">
    <source>
        <dbReference type="ARBA" id="ARBA00023242"/>
    </source>
</evidence>
<evidence type="ECO:0000259" key="14">
    <source>
        <dbReference type="PROSITE" id="PS50071"/>
    </source>
</evidence>
<protein>
    <recommendedName>
        <fullName evidence="14">Homeobox domain-containing protein</fullName>
    </recommendedName>
</protein>
<dbReference type="FunFam" id="1.10.10.60:FF:000199">
    <property type="entry name" value="Activity-dependent neuroprotector homeobox b"/>
    <property type="match status" value="1"/>
</dbReference>
<evidence type="ECO:0000256" key="5">
    <source>
        <dbReference type="ARBA" id="ARBA00022833"/>
    </source>
</evidence>
<evidence type="ECO:0000256" key="7">
    <source>
        <dbReference type="ARBA" id="ARBA00023125"/>
    </source>
</evidence>
<feature type="region of interest" description="Disordered" evidence="13">
    <location>
        <begin position="807"/>
        <end position="943"/>
    </location>
</feature>
<comment type="subcellular location">
    <subcellularLocation>
        <location evidence="1">Chromosome</location>
    </subcellularLocation>
    <subcellularLocation>
        <location evidence="11 12">Nucleus</location>
    </subcellularLocation>
</comment>
<dbReference type="Pfam" id="PF19627">
    <property type="entry name" value="ADNP_N"/>
    <property type="match status" value="1"/>
</dbReference>
<dbReference type="InterPro" id="IPR001356">
    <property type="entry name" value="HD"/>
</dbReference>
<dbReference type="InterPro" id="IPR038861">
    <property type="entry name" value="ADNP/ADNP2"/>
</dbReference>
<dbReference type="Pfam" id="PF00046">
    <property type="entry name" value="Homeodomain"/>
    <property type="match status" value="1"/>
</dbReference>
<dbReference type="SUPFAM" id="SSF46689">
    <property type="entry name" value="Homeodomain-like"/>
    <property type="match status" value="1"/>
</dbReference>
<dbReference type="GO" id="GO:0003677">
    <property type="term" value="F:DNA binding"/>
    <property type="evidence" value="ECO:0007669"/>
    <property type="project" value="UniProtKB-UniRule"/>
</dbReference>
<evidence type="ECO:0000256" key="6">
    <source>
        <dbReference type="ARBA" id="ARBA00023015"/>
    </source>
</evidence>
<evidence type="ECO:0000256" key="3">
    <source>
        <dbReference type="ARBA" id="ARBA00022737"/>
    </source>
</evidence>
<sequence length="943" mass="105660">MFQLPVNNLTRIRKARKSVKKVLVDIGLEYCKDHVEDFKEFGPDDHYVKSLCWEDVCLWYPQKPQDYRSKQFCCSECPFSSKYFSGYKNHFRNVHRQDYEKHILLNCPYCMYSGNKRSLETHVRLFHASNNAFRQNMTANQASMMAMKDGSLQAVYFCKTCTFQDPLYNVVRRHIYREHFQHVAKAYVDIDSENKSGADGSASGVNGIQCKICQFAPRSYEALVQHVVEFHEKIGYQVTALIGHTNIPVSRPSYQPVARGAVVTSGGWRPQTSQQMNRMAPPKMQGIPVLDHLKQNTIGYKLPMGQPIRLGPADSAKLLGVCDPIPVKKPHNVCTSQTQKWKICTVCSQLFPESAYSAHFEKEHQAEKVRVMAKYIMKIHNFTSKCLYCNRYLPTDTLLSHLLVHGLSCPLCYTTFNEVEKIVAHKRQCCPEETKTAPGESPLTFDLTVALGKPKNIQLIVTTYNMKDASEPSSTKAQAFVSEPAPKKVHIKIPDSQHDAPAPKVPPASLTPKTEVGKTLCPLCFSILKGPISEALSVHLRERHQVIQTMHPVEKKMTYKCIHCLGVYTSTMTASTITLHLVHCRGVAQSQGGGTARPSTARVGQVSKTVATLRPPGIGTLKRELPPPDGLDAKKRKMVDHTRCYPTVFVEKPEEPVVLALDPKGHAEKTYEARKAFLTAYFNCRPYPSQREVEKLAASLWLWKSDVSSHFANRRRSCERDFVTRKAVVLLGFNMRAVNRVKHDLDFDPEWYFENHDDDDRRVSKITKSRLKDVGGFQHSENAKAAQQFAIRQPVIAGQGSLIKPSNSAFIPKPGSYQEPISIDSDSDSDVEETTSYAKPYERPHTVLARGMGPHAGQQPVFLSQERRPRPQENSSHSSAGLLDGTSVGHSARDAAKSLDGSLSVSSPEEEPWARGSVALDDSSYRPAGLFEGQGKEVGLVGR</sequence>
<dbReference type="GO" id="GO:0008270">
    <property type="term" value="F:zinc ion binding"/>
    <property type="evidence" value="ECO:0007669"/>
    <property type="project" value="UniProtKB-KW"/>
</dbReference>
<keyword evidence="8 11" id="KW-0371">Homeobox</keyword>
<dbReference type="InterPro" id="IPR013087">
    <property type="entry name" value="Znf_C2H2_type"/>
</dbReference>
<dbReference type="AlphaFoldDB" id="A0ABD1JWS9"/>
<dbReference type="InterPro" id="IPR045762">
    <property type="entry name" value="ADNP_Znf"/>
</dbReference>
<keyword evidence="2" id="KW-0479">Metal-binding</keyword>
<dbReference type="EMBL" id="JBHFQA010000011">
    <property type="protein sequence ID" value="KAL2091312.1"/>
    <property type="molecule type" value="Genomic_DNA"/>
</dbReference>
<evidence type="ECO:0000313" key="15">
    <source>
        <dbReference type="EMBL" id="KAL2091312.1"/>
    </source>
</evidence>
<accession>A0ABD1JWS9</accession>
<evidence type="ECO:0000256" key="2">
    <source>
        <dbReference type="ARBA" id="ARBA00022723"/>
    </source>
</evidence>
<keyword evidence="4" id="KW-0863">Zinc-finger</keyword>
<keyword evidence="5" id="KW-0862">Zinc</keyword>
<comment type="caution">
    <text evidence="15">The sequence shown here is derived from an EMBL/GenBank/DDBJ whole genome shotgun (WGS) entry which is preliminary data.</text>
</comment>
<keyword evidence="6" id="KW-0805">Transcription regulation</keyword>
<feature type="DNA-binding region" description="Homeobox" evidence="11">
    <location>
        <begin position="680"/>
        <end position="722"/>
    </location>
</feature>
<name>A0ABD1JWS9_9TELE</name>
<proteinExistence type="predicted"/>
<dbReference type="SMART" id="SM00355">
    <property type="entry name" value="ZnF_C2H2"/>
    <property type="match status" value="8"/>
</dbReference>
<evidence type="ECO:0000256" key="9">
    <source>
        <dbReference type="ARBA" id="ARBA00023163"/>
    </source>
</evidence>
<evidence type="ECO:0000256" key="8">
    <source>
        <dbReference type="ARBA" id="ARBA00023155"/>
    </source>
</evidence>
<evidence type="ECO:0000256" key="11">
    <source>
        <dbReference type="PROSITE-ProRule" id="PRU00108"/>
    </source>
</evidence>
<dbReference type="PANTHER" id="PTHR15740">
    <property type="entry name" value="NEUROPROTECTIVE PEPTIDE-CONTAINING PROTEIN"/>
    <property type="match status" value="1"/>
</dbReference>
<gene>
    <name evidence="15" type="ORF">ACEWY4_013575</name>
</gene>
<dbReference type="GO" id="GO:0005694">
    <property type="term" value="C:chromosome"/>
    <property type="evidence" value="ECO:0007669"/>
    <property type="project" value="UniProtKB-SubCell"/>
</dbReference>
<feature type="domain" description="Homeobox" evidence="14">
    <location>
        <begin position="678"/>
        <end position="721"/>
    </location>
</feature>
<keyword evidence="3" id="KW-0677">Repeat</keyword>
<dbReference type="CDD" id="cd00086">
    <property type="entry name" value="homeodomain"/>
    <property type="match status" value="1"/>
</dbReference>
<dbReference type="PANTHER" id="PTHR15740:SF1">
    <property type="entry name" value="ACTIVITY-DEPENDENT NEUROPROTECTOR HOMEOBOX PROTEIN"/>
    <property type="match status" value="1"/>
</dbReference>
<dbReference type="Gene3D" id="1.10.10.60">
    <property type="entry name" value="Homeodomain-like"/>
    <property type="match status" value="1"/>
</dbReference>
<reference evidence="15 16" key="1">
    <citation type="submission" date="2024-09" db="EMBL/GenBank/DDBJ databases">
        <title>A chromosome-level genome assembly of Gray's grenadier anchovy, Coilia grayii.</title>
        <authorList>
            <person name="Fu Z."/>
        </authorList>
    </citation>
    <scope>NUCLEOTIDE SEQUENCE [LARGE SCALE GENOMIC DNA]</scope>
    <source>
        <strain evidence="15">G4</strain>
        <tissue evidence="15">Muscle</tissue>
    </source>
</reference>
<keyword evidence="7 11" id="KW-0238">DNA-binding</keyword>
<dbReference type="Gene3D" id="3.30.160.60">
    <property type="entry name" value="Classic Zinc Finger"/>
    <property type="match status" value="1"/>
</dbReference>
<dbReference type="GO" id="GO:0005634">
    <property type="term" value="C:nucleus"/>
    <property type="evidence" value="ECO:0007669"/>
    <property type="project" value="UniProtKB-SubCell"/>
</dbReference>
<dbReference type="SMART" id="SM00389">
    <property type="entry name" value="HOX"/>
    <property type="match status" value="1"/>
</dbReference>
<dbReference type="Proteomes" id="UP001591681">
    <property type="component" value="Unassembled WGS sequence"/>
</dbReference>
<dbReference type="PROSITE" id="PS50071">
    <property type="entry name" value="HOMEOBOX_2"/>
    <property type="match status" value="1"/>
</dbReference>
<evidence type="ECO:0000313" key="16">
    <source>
        <dbReference type="Proteomes" id="UP001591681"/>
    </source>
</evidence>
<evidence type="ECO:0000256" key="12">
    <source>
        <dbReference type="RuleBase" id="RU000682"/>
    </source>
</evidence>
<organism evidence="15 16">
    <name type="scientific">Coilia grayii</name>
    <name type="common">Gray's grenadier anchovy</name>
    <dbReference type="NCBI Taxonomy" id="363190"/>
    <lineage>
        <taxon>Eukaryota</taxon>
        <taxon>Metazoa</taxon>
        <taxon>Chordata</taxon>
        <taxon>Craniata</taxon>
        <taxon>Vertebrata</taxon>
        <taxon>Euteleostomi</taxon>
        <taxon>Actinopterygii</taxon>
        <taxon>Neopterygii</taxon>
        <taxon>Teleostei</taxon>
        <taxon>Clupei</taxon>
        <taxon>Clupeiformes</taxon>
        <taxon>Clupeoidei</taxon>
        <taxon>Engraulidae</taxon>
        <taxon>Coilinae</taxon>
        <taxon>Coilia</taxon>
    </lineage>
</organism>
<keyword evidence="10 11" id="KW-0539">Nucleus</keyword>
<dbReference type="InterPro" id="IPR009057">
    <property type="entry name" value="Homeodomain-like_sf"/>
</dbReference>
<keyword evidence="16" id="KW-1185">Reference proteome</keyword>
<evidence type="ECO:0000256" key="4">
    <source>
        <dbReference type="ARBA" id="ARBA00022771"/>
    </source>
</evidence>
<keyword evidence="9" id="KW-0804">Transcription</keyword>
<evidence type="ECO:0000256" key="1">
    <source>
        <dbReference type="ARBA" id="ARBA00004286"/>
    </source>
</evidence>
<evidence type="ECO:0000256" key="13">
    <source>
        <dbReference type="SAM" id="MobiDB-lite"/>
    </source>
</evidence>